<feature type="binding site" evidence="12">
    <location>
        <position position="27"/>
    </location>
    <ligand>
        <name>[4Fe-4S] cluster</name>
        <dbReference type="ChEBI" id="CHEBI:49883"/>
        <label>1</label>
        <note>4Fe-4S-S-AdoMet</note>
    </ligand>
</feature>
<dbReference type="GO" id="GO:0061799">
    <property type="term" value="F:cyclic pyranopterin monophosphate synthase activity"/>
    <property type="evidence" value="ECO:0007669"/>
    <property type="project" value="TreeGrafter"/>
</dbReference>
<feature type="binding site" evidence="12">
    <location>
        <position position="253"/>
    </location>
    <ligand>
        <name>[4Fe-4S] cluster</name>
        <dbReference type="ChEBI" id="CHEBI:49883"/>
        <label>2</label>
        <note>4Fe-4S-substrate</note>
    </ligand>
</feature>
<dbReference type="AlphaFoldDB" id="A0A1T4PCK0"/>
<dbReference type="GO" id="GO:0051539">
    <property type="term" value="F:4 iron, 4 sulfur cluster binding"/>
    <property type="evidence" value="ECO:0007669"/>
    <property type="project" value="UniProtKB-UniRule"/>
</dbReference>
<keyword evidence="8 12" id="KW-0342">GTP-binding</keyword>
<dbReference type="InterPro" id="IPR006638">
    <property type="entry name" value="Elp3/MiaA/NifB-like_rSAM"/>
</dbReference>
<dbReference type="EC" id="4.1.99.22" evidence="1 12"/>
<dbReference type="OrthoDB" id="9763993at2"/>
<feature type="binding site" evidence="12">
    <location>
        <position position="256"/>
    </location>
    <ligand>
        <name>[4Fe-4S] cluster</name>
        <dbReference type="ChEBI" id="CHEBI:49883"/>
        <label>2</label>
        <note>4Fe-4S-substrate</note>
    </ligand>
</feature>
<feature type="binding site" evidence="12">
    <location>
        <position position="24"/>
    </location>
    <ligand>
        <name>[4Fe-4S] cluster</name>
        <dbReference type="ChEBI" id="CHEBI:49883"/>
        <label>1</label>
        <note>4Fe-4S-S-AdoMet</note>
    </ligand>
</feature>
<evidence type="ECO:0000256" key="3">
    <source>
        <dbReference type="ARBA" id="ARBA00022691"/>
    </source>
</evidence>
<dbReference type="NCBIfam" id="TIGR02666">
    <property type="entry name" value="moaA"/>
    <property type="match status" value="1"/>
</dbReference>
<evidence type="ECO:0000259" key="13">
    <source>
        <dbReference type="PROSITE" id="PS51918"/>
    </source>
</evidence>
<dbReference type="SMART" id="SM00729">
    <property type="entry name" value="Elp3"/>
    <property type="match status" value="1"/>
</dbReference>
<dbReference type="CDD" id="cd21117">
    <property type="entry name" value="Twitch_MoaA"/>
    <property type="match status" value="1"/>
</dbReference>
<dbReference type="EMBL" id="FUWM01000018">
    <property type="protein sequence ID" value="SJZ89305.1"/>
    <property type="molecule type" value="Genomic_DNA"/>
</dbReference>
<dbReference type="UniPathway" id="UPA00344"/>
<dbReference type="CDD" id="cd01335">
    <property type="entry name" value="Radical_SAM"/>
    <property type="match status" value="1"/>
</dbReference>
<keyword evidence="7 12" id="KW-0411">Iron-sulfur</keyword>
<evidence type="ECO:0000256" key="1">
    <source>
        <dbReference type="ARBA" id="ARBA00012167"/>
    </source>
</evidence>
<dbReference type="PROSITE" id="PS51918">
    <property type="entry name" value="RADICAL_SAM"/>
    <property type="match status" value="1"/>
</dbReference>
<evidence type="ECO:0000256" key="9">
    <source>
        <dbReference type="ARBA" id="ARBA00023150"/>
    </source>
</evidence>
<feature type="binding site" evidence="12">
    <location>
        <begin position="258"/>
        <end position="260"/>
    </location>
    <ligand>
        <name>GTP</name>
        <dbReference type="ChEBI" id="CHEBI:37565"/>
    </ligand>
</feature>
<comment type="subunit">
    <text evidence="12">Monomer and homodimer.</text>
</comment>
<dbReference type="GO" id="GO:1904047">
    <property type="term" value="F:S-adenosyl-L-methionine binding"/>
    <property type="evidence" value="ECO:0007669"/>
    <property type="project" value="UniProtKB-UniRule"/>
</dbReference>
<dbReference type="SFLD" id="SFLDS00029">
    <property type="entry name" value="Radical_SAM"/>
    <property type="match status" value="1"/>
</dbReference>
<evidence type="ECO:0000256" key="5">
    <source>
        <dbReference type="ARBA" id="ARBA00022741"/>
    </source>
</evidence>
<keyword evidence="9 12" id="KW-0501">Molybdenum cofactor biosynthesis</keyword>
<evidence type="ECO:0000256" key="12">
    <source>
        <dbReference type="HAMAP-Rule" id="MF_01225"/>
    </source>
</evidence>
<feature type="binding site" evidence="12">
    <location>
        <position position="13"/>
    </location>
    <ligand>
        <name>GTP</name>
        <dbReference type="ChEBI" id="CHEBI:37565"/>
    </ligand>
</feature>
<dbReference type="Gene3D" id="3.20.20.70">
    <property type="entry name" value="Aldolase class I"/>
    <property type="match status" value="1"/>
</dbReference>
<dbReference type="SUPFAM" id="SSF102114">
    <property type="entry name" value="Radical SAM enzymes"/>
    <property type="match status" value="1"/>
</dbReference>
<dbReference type="GO" id="GO:0005525">
    <property type="term" value="F:GTP binding"/>
    <property type="evidence" value="ECO:0007669"/>
    <property type="project" value="UniProtKB-UniRule"/>
</dbReference>
<feature type="binding site" evidence="12">
    <location>
        <position position="20"/>
    </location>
    <ligand>
        <name>[4Fe-4S] cluster</name>
        <dbReference type="ChEBI" id="CHEBI:49883"/>
        <label>1</label>
        <note>4Fe-4S-S-AdoMet</note>
    </ligand>
</feature>
<comment type="cofactor">
    <cofactor evidence="12">
        <name>[4Fe-4S] cluster</name>
        <dbReference type="ChEBI" id="CHEBI:49883"/>
    </cofactor>
    <text evidence="12">Binds 2 [4Fe-4S] clusters. Binds 1 [4Fe-4S] cluster coordinated with 3 cysteines and an exchangeable S-adenosyl-L-methionine and 1 [4Fe-4S] cluster coordinated with 3 cysteines and the GTP-derived substrate.</text>
</comment>
<dbReference type="InterPro" id="IPR050105">
    <property type="entry name" value="MoCo_biosynth_MoaA/MoaC"/>
</dbReference>
<evidence type="ECO:0000313" key="15">
    <source>
        <dbReference type="Proteomes" id="UP000190625"/>
    </source>
</evidence>
<dbReference type="InterPro" id="IPR000385">
    <property type="entry name" value="MoaA_NifB_PqqE_Fe-S-bd_CS"/>
</dbReference>
<keyword evidence="4 12" id="KW-0479">Metal-binding</keyword>
<evidence type="ECO:0000256" key="7">
    <source>
        <dbReference type="ARBA" id="ARBA00023014"/>
    </source>
</evidence>
<evidence type="ECO:0000313" key="14">
    <source>
        <dbReference type="EMBL" id="SJZ89305.1"/>
    </source>
</evidence>
<reference evidence="15" key="1">
    <citation type="submission" date="2017-02" db="EMBL/GenBank/DDBJ databases">
        <authorList>
            <person name="Varghese N."/>
            <person name="Submissions S."/>
        </authorList>
    </citation>
    <scope>NUCLEOTIDE SEQUENCE [LARGE SCALE GENOMIC DNA]</scope>
    <source>
        <strain evidence="15">ATCC BAA-73</strain>
    </source>
</reference>
<dbReference type="PANTHER" id="PTHR22960">
    <property type="entry name" value="MOLYBDOPTERIN COFACTOR SYNTHESIS PROTEIN A"/>
    <property type="match status" value="1"/>
</dbReference>
<comment type="similarity">
    <text evidence="12">Belongs to the radical SAM superfamily. MoaA family.</text>
</comment>
<dbReference type="InterPro" id="IPR007197">
    <property type="entry name" value="rSAM"/>
</dbReference>
<evidence type="ECO:0000256" key="2">
    <source>
        <dbReference type="ARBA" id="ARBA00022485"/>
    </source>
</evidence>
<comment type="catalytic activity">
    <reaction evidence="11 12">
        <text>GTP + AH2 + S-adenosyl-L-methionine = (8S)-3',8-cyclo-7,8-dihydroguanosine 5'-triphosphate + 5'-deoxyadenosine + L-methionine + A + H(+)</text>
        <dbReference type="Rhea" id="RHEA:49576"/>
        <dbReference type="ChEBI" id="CHEBI:13193"/>
        <dbReference type="ChEBI" id="CHEBI:15378"/>
        <dbReference type="ChEBI" id="CHEBI:17319"/>
        <dbReference type="ChEBI" id="CHEBI:17499"/>
        <dbReference type="ChEBI" id="CHEBI:37565"/>
        <dbReference type="ChEBI" id="CHEBI:57844"/>
        <dbReference type="ChEBI" id="CHEBI:59789"/>
        <dbReference type="ChEBI" id="CHEBI:131766"/>
        <dbReference type="EC" id="4.1.99.22"/>
    </reaction>
</comment>
<comment type="function">
    <text evidence="12">Catalyzes the cyclization of GTP to (8S)-3',8-cyclo-7,8-dihydroguanosine 5'-triphosphate.</text>
</comment>
<dbReference type="InterPro" id="IPR013785">
    <property type="entry name" value="Aldolase_TIM"/>
</dbReference>
<feature type="binding site" evidence="12">
    <location>
        <position position="117"/>
    </location>
    <ligand>
        <name>S-adenosyl-L-methionine</name>
        <dbReference type="ChEBI" id="CHEBI:59789"/>
    </ligand>
</feature>
<feature type="binding site" evidence="12">
    <location>
        <position position="270"/>
    </location>
    <ligand>
        <name>[4Fe-4S] cluster</name>
        <dbReference type="ChEBI" id="CHEBI:49883"/>
        <label>2</label>
        <note>4Fe-4S-substrate</note>
    </ligand>
</feature>
<dbReference type="HAMAP" id="MF_01225_B">
    <property type="entry name" value="MoaA_B"/>
    <property type="match status" value="1"/>
</dbReference>
<evidence type="ECO:0000256" key="4">
    <source>
        <dbReference type="ARBA" id="ARBA00022723"/>
    </source>
</evidence>
<accession>A0A1T4PCK0</accession>
<keyword evidence="3 12" id="KW-0949">S-adenosyl-L-methionine</keyword>
<dbReference type="InterPro" id="IPR058240">
    <property type="entry name" value="rSAM_sf"/>
</dbReference>
<name>A0A1T4PCK0_9FIRM</name>
<keyword evidence="6 12" id="KW-0408">Iron</keyword>
<dbReference type="SFLD" id="SFLDG01386">
    <property type="entry name" value="main_SPASM_domain-containing"/>
    <property type="match status" value="1"/>
</dbReference>
<dbReference type="InterPro" id="IPR010505">
    <property type="entry name" value="MoaA_twitch"/>
</dbReference>
<feature type="binding site" evidence="12">
    <location>
        <position position="189"/>
    </location>
    <ligand>
        <name>S-adenosyl-L-methionine</name>
        <dbReference type="ChEBI" id="CHEBI:59789"/>
    </ligand>
</feature>
<keyword evidence="5 12" id="KW-0547">Nucleotide-binding</keyword>
<dbReference type="InterPro" id="IPR040064">
    <property type="entry name" value="MoaA-like"/>
</dbReference>
<dbReference type="SFLD" id="SFLDG01067">
    <property type="entry name" value="SPASM/twitch_domain_containing"/>
    <property type="match status" value="1"/>
</dbReference>
<keyword evidence="10 12" id="KW-0456">Lyase</keyword>
<dbReference type="NCBIfam" id="NF001199">
    <property type="entry name" value="PRK00164.2-1"/>
    <property type="match status" value="1"/>
</dbReference>
<feature type="binding site" evidence="12">
    <location>
        <position position="67"/>
    </location>
    <ligand>
        <name>S-adenosyl-L-methionine</name>
        <dbReference type="ChEBI" id="CHEBI:59789"/>
    </ligand>
</feature>
<keyword evidence="2 12" id="KW-0004">4Fe-4S</keyword>
<proteinExistence type="inferred from homology"/>
<dbReference type="RefSeq" id="WP_078810568.1">
    <property type="nucleotide sequence ID" value="NZ_FUWM01000018.1"/>
</dbReference>
<dbReference type="SFLD" id="SFLDG01383">
    <property type="entry name" value="cyclic_pyranopterin_phosphate"/>
    <property type="match status" value="1"/>
</dbReference>
<evidence type="ECO:0000256" key="10">
    <source>
        <dbReference type="ARBA" id="ARBA00023239"/>
    </source>
</evidence>
<feature type="binding site" evidence="12">
    <location>
        <position position="63"/>
    </location>
    <ligand>
        <name>GTP</name>
        <dbReference type="ChEBI" id="CHEBI:37565"/>
    </ligand>
</feature>
<dbReference type="PANTHER" id="PTHR22960:SF0">
    <property type="entry name" value="MOLYBDENUM COFACTOR BIOSYNTHESIS PROTEIN 1"/>
    <property type="match status" value="1"/>
</dbReference>
<dbReference type="Proteomes" id="UP000190625">
    <property type="component" value="Unassembled WGS sequence"/>
</dbReference>
<dbReference type="Pfam" id="PF06463">
    <property type="entry name" value="Mob_synth_C"/>
    <property type="match status" value="1"/>
</dbReference>
<feature type="binding site" evidence="12">
    <location>
        <position position="26"/>
    </location>
    <ligand>
        <name>S-adenosyl-L-methionine</name>
        <dbReference type="ChEBI" id="CHEBI:59789"/>
    </ligand>
</feature>
<feature type="binding site" evidence="12">
    <location>
        <position position="155"/>
    </location>
    <ligand>
        <name>GTP</name>
        <dbReference type="ChEBI" id="CHEBI:37565"/>
    </ligand>
</feature>
<feature type="domain" description="Radical SAM core" evidence="13">
    <location>
        <begin position="4"/>
        <end position="230"/>
    </location>
</feature>
<organism evidence="14 15">
    <name type="scientific">Selenihalanaerobacter shriftii</name>
    <dbReference type="NCBI Taxonomy" id="142842"/>
    <lineage>
        <taxon>Bacteria</taxon>
        <taxon>Bacillati</taxon>
        <taxon>Bacillota</taxon>
        <taxon>Clostridia</taxon>
        <taxon>Halanaerobiales</taxon>
        <taxon>Halobacteroidaceae</taxon>
        <taxon>Selenihalanaerobacter</taxon>
    </lineage>
</organism>
<dbReference type="Pfam" id="PF04055">
    <property type="entry name" value="Radical_SAM"/>
    <property type="match status" value="1"/>
</dbReference>
<keyword evidence="15" id="KW-1185">Reference proteome</keyword>
<dbReference type="GO" id="GO:0006777">
    <property type="term" value="P:Mo-molybdopterin cofactor biosynthetic process"/>
    <property type="evidence" value="ECO:0007669"/>
    <property type="project" value="UniProtKB-UniRule"/>
</dbReference>
<evidence type="ECO:0000256" key="8">
    <source>
        <dbReference type="ARBA" id="ARBA00023134"/>
    </source>
</evidence>
<dbReference type="GO" id="GO:0061798">
    <property type="term" value="F:GTP 3',8'-cyclase activity"/>
    <property type="evidence" value="ECO:0007669"/>
    <property type="project" value="UniProtKB-UniRule"/>
</dbReference>
<dbReference type="PROSITE" id="PS01305">
    <property type="entry name" value="MOAA_NIFB_PQQE"/>
    <property type="match status" value="1"/>
</dbReference>
<gene>
    <name evidence="12" type="primary">moaA</name>
    <name evidence="14" type="ORF">SAMN02745118_02124</name>
</gene>
<dbReference type="STRING" id="142842.SAMN02745118_02124"/>
<evidence type="ECO:0000256" key="11">
    <source>
        <dbReference type="ARBA" id="ARBA00048697"/>
    </source>
</evidence>
<evidence type="ECO:0000256" key="6">
    <source>
        <dbReference type="ARBA" id="ARBA00023004"/>
    </source>
</evidence>
<protein>
    <recommendedName>
        <fullName evidence="1 12">GTP 3',8-cyclase</fullName>
        <ecNumber evidence="1 12">4.1.99.22</ecNumber>
    </recommendedName>
    <alternativeName>
        <fullName evidence="12">Molybdenum cofactor biosynthesis protein A</fullName>
    </alternativeName>
</protein>
<sequence length="328" mass="37114">MQDNYRREIDYLRVSVTDRCNLRCFYCMPEAGVELKGCNDILRYEELYKIIKATTELGVSKVRLTGGEPLVRKGLIDFIRDIKKLGIEDLAMTTNGTLLAKYANDLAKAGLDRVNISLDTLQAKKFDEISRTNHSLSQVILGIKEAQKANLNPVKLNVVLIKGVNDDEIEDIAKLTLDNRIIVRFIELMPLGESYNWAEKKYISIDEIQEELNQINNLIPAEIDQGNGPAKYYRFSKAKGKIGFISPISDHYCSECNRVRLTADGFLKPCLHANNEFNIKEVLRTGVNDKELKRIITDVILNKPEKGLGIESVSDFNINQRKMSQIGG</sequence>
<dbReference type="InterPro" id="IPR013483">
    <property type="entry name" value="MoaA"/>
</dbReference>
<dbReference type="GO" id="GO:0046872">
    <property type="term" value="F:metal ion binding"/>
    <property type="evidence" value="ECO:0007669"/>
    <property type="project" value="UniProtKB-KW"/>
</dbReference>
<feature type="binding site" evidence="12">
    <location>
        <position position="93"/>
    </location>
    <ligand>
        <name>GTP</name>
        <dbReference type="ChEBI" id="CHEBI:37565"/>
    </ligand>
</feature>
<comment type="pathway">
    <text evidence="12">Cofactor biosynthesis; molybdopterin biosynthesis.</text>
</comment>